<feature type="compositionally biased region" description="Basic and acidic residues" evidence="7">
    <location>
        <begin position="7"/>
        <end position="20"/>
    </location>
</feature>
<comment type="subcellular location">
    <subcellularLocation>
        <location evidence="1">Endosome membrane</location>
    </subcellularLocation>
</comment>
<dbReference type="Pfam" id="PF03357">
    <property type="entry name" value="Snf7"/>
    <property type="match status" value="1"/>
</dbReference>
<protein>
    <recommendedName>
        <fullName evidence="11">Charged multivesicular body protein 6</fullName>
    </recommendedName>
</protein>
<keyword evidence="8" id="KW-0812">Transmembrane</keyword>
<evidence type="ECO:0000256" key="2">
    <source>
        <dbReference type="ARBA" id="ARBA00006190"/>
    </source>
</evidence>
<dbReference type="InterPro" id="IPR005024">
    <property type="entry name" value="Snf7_fam"/>
</dbReference>
<dbReference type="PANTHER" id="PTHR22761">
    <property type="entry name" value="CHARGED MULTIVESICULAR BODY PROTEIN"/>
    <property type="match status" value="1"/>
</dbReference>
<feature type="transmembrane region" description="Helical" evidence="8">
    <location>
        <begin position="225"/>
        <end position="247"/>
    </location>
</feature>
<dbReference type="EMBL" id="CALNXI010000008">
    <property type="protein sequence ID" value="CAH3014280.1"/>
    <property type="molecule type" value="Genomic_DNA"/>
</dbReference>
<evidence type="ECO:0008006" key="11">
    <source>
        <dbReference type="Google" id="ProtNLM"/>
    </source>
</evidence>
<sequence>MGSLFSKKKEPERPKITEQDKAILALKQQRDKLKQYQKKIQLNLEKERQLAKELLKEGKKSKAKLLLKKKRYQEQTLERTDNQLENLEKMVQDVEFAQIQLQVADGLKQGNEALKKMHEIMSIEDVERIMDETQEGIEYQREIDELLSGSLTQEDEDAVLQELEEMTQSVTENLPEVPTEEPEEPTKELGEKRPPRAKQNKREAEMGGVVHNNVKNGCIGDHVKVPVAFMFIILLLLIITIITVSSLNRLQGVENHT</sequence>
<reference evidence="9 10" key="1">
    <citation type="submission" date="2022-05" db="EMBL/GenBank/DDBJ databases">
        <authorList>
            <consortium name="Genoscope - CEA"/>
            <person name="William W."/>
        </authorList>
    </citation>
    <scope>NUCLEOTIDE SEQUENCE [LARGE SCALE GENOMIC DNA]</scope>
</reference>
<accession>A0ABN8LB24</accession>
<name>A0ABN8LB24_9CNID</name>
<dbReference type="Gene3D" id="6.10.140.1230">
    <property type="match status" value="1"/>
</dbReference>
<keyword evidence="10" id="KW-1185">Reference proteome</keyword>
<evidence type="ECO:0000256" key="1">
    <source>
        <dbReference type="ARBA" id="ARBA00004608"/>
    </source>
</evidence>
<evidence type="ECO:0000256" key="4">
    <source>
        <dbReference type="ARBA" id="ARBA00022753"/>
    </source>
</evidence>
<gene>
    <name evidence="9" type="ORF">PEVE_00041676</name>
</gene>
<proteinExistence type="inferred from homology"/>
<evidence type="ECO:0000256" key="5">
    <source>
        <dbReference type="ARBA" id="ARBA00022927"/>
    </source>
</evidence>
<feature type="non-terminal residue" evidence="9">
    <location>
        <position position="257"/>
    </location>
</feature>
<keyword evidence="6 8" id="KW-0472">Membrane</keyword>
<keyword evidence="3" id="KW-0813">Transport</keyword>
<comment type="similarity">
    <text evidence="2">Belongs to the SNF7 family.</text>
</comment>
<keyword evidence="5" id="KW-0653">Protein transport</keyword>
<keyword evidence="4" id="KW-0967">Endosome</keyword>
<evidence type="ECO:0000256" key="6">
    <source>
        <dbReference type="ARBA" id="ARBA00023136"/>
    </source>
</evidence>
<comment type="caution">
    <text evidence="9">The sequence shown here is derived from an EMBL/GenBank/DDBJ whole genome shotgun (WGS) entry which is preliminary data.</text>
</comment>
<organism evidence="9 10">
    <name type="scientific">Porites evermanni</name>
    <dbReference type="NCBI Taxonomy" id="104178"/>
    <lineage>
        <taxon>Eukaryota</taxon>
        <taxon>Metazoa</taxon>
        <taxon>Cnidaria</taxon>
        <taxon>Anthozoa</taxon>
        <taxon>Hexacorallia</taxon>
        <taxon>Scleractinia</taxon>
        <taxon>Fungiina</taxon>
        <taxon>Poritidae</taxon>
        <taxon>Porites</taxon>
    </lineage>
</organism>
<evidence type="ECO:0000256" key="8">
    <source>
        <dbReference type="SAM" id="Phobius"/>
    </source>
</evidence>
<evidence type="ECO:0000256" key="7">
    <source>
        <dbReference type="SAM" id="MobiDB-lite"/>
    </source>
</evidence>
<dbReference type="PANTHER" id="PTHR22761:SF5">
    <property type="entry name" value="CHARGED MULTIVESICULAR BODY PROTEIN 6"/>
    <property type="match status" value="1"/>
</dbReference>
<feature type="region of interest" description="Disordered" evidence="7">
    <location>
        <begin position="170"/>
        <end position="204"/>
    </location>
</feature>
<keyword evidence="8" id="KW-1133">Transmembrane helix</keyword>
<evidence type="ECO:0000313" key="9">
    <source>
        <dbReference type="EMBL" id="CAH3014280.1"/>
    </source>
</evidence>
<dbReference type="Proteomes" id="UP001159427">
    <property type="component" value="Unassembled WGS sequence"/>
</dbReference>
<evidence type="ECO:0000313" key="10">
    <source>
        <dbReference type="Proteomes" id="UP001159427"/>
    </source>
</evidence>
<evidence type="ECO:0000256" key="3">
    <source>
        <dbReference type="ARBA" id="ARBA00022448"/>
    </source>
</evidence>
<feature type="region of interest" description="Disordered" evidence="7">
    <location>
        <begin position="1"/>
        <end position="20"/>
    </location>
</feature>
<feature type="compositionally biased region" description="Basic and acidic residues" evidence="7">
    <location>
        <begin position="184"/>
        <end position="204"/>
    </location>
</feature>